<dbReference type="InterPro" id="IPR049439">
    <property type="entry name" value="TRAFD1-XIAF1_Znf"/>
</dbReference>
<name>A0A8C5HLC0_GOUWI</name>
<keyword evidence="3 4" id="KW-0862">Zinc</keyword>
<dbReference type="AlphaFoldDB" id="A0A8C5HLC0"/>
<dbReference type="OrthoDB" id="193703at2759"/>
<keyword evidence="2 4" id="KW-0863">Zinc-finger</keyword>
<dbReference type="Gene3D" id="3.30.40.10">
    <property type="entry name" value="Zinc/RING finger domain, C3HC4 (zinc finger)"/>
    <property type="match status" value="2"/>
</dbReference>
<evidence type="ECO:0000256" key="4">
    <source>
        <dbReference type="PROSITE-ProRule" id="PRU00207"/>
    </source>
</evidence>
<keyword evidence="1 4" id="KW-0479">Metal-binding</keyword>
<dbReference type="Pfam" id="PF21366">
    <property type="entry name" value="TRAFD1-XIAF1_ZnF"/>
    <property type="match status" value="1"/>
</dbReference>
<feature type="domain" description="TRAF-type" evidence="5">
    <location>
        <begin position="25"/>
        <end position="100"/>
    </location>
</feature>
<evidence type="ECO:0000313" key="7">
    <source>
        <dbReference type="Proteomes" id="UP000694680"/>
    </source>
</evidence>
<proteinExistence type="predicted"/>
<sequence length="235" mass="27194">MEKNGTVHTCSWCHKDVAEENFALHEMHCSRFLSLCPDCGETVPSEQVEQHREEQHTQVRCSQCSQKMERCHLEDHEENECVERLQSCSFCELELPWKQLDEHCLACGSRTERCLDCGRYVKLCDQPQHDSTCSDSKNTSKIPSIVRKKHSVQKPVTCMFCRKLFPPEEIYEHELKCSEATGQKDDTEFSRLGARPRTDAIDPTQIGSCPHCDLALPLQTLHWHQVKCQLYSRLK</sequence>
<dbReference type="GO" id="GO:0006915">
    <property type="term" value="P:apoptotic process"/>
    <property type="evidence" value="ECO:0007669"/>
    <property type="project" value="InterPro"/>
</dbReference>
<organism evidence="6 7">
    <name type="scientific">Gouania willdenowi</name>
    <name type="common">Blunt-snouted clingfish</name>
    <name type="synonym">Lepadogaster willdenowi</name>
    <dbReference type="NCBI Taxonomy" id="441366"/>
    <lineage>
        <taxon>Eukaryota</taxon>
        <taxon>Metazoa</taxon>
        <taxon>Chordata</taxon>
        <taxon>Craniata</taxon>
        <taxon>Vertebrata</taxon>
        <taxon>Euteleostomi</taxon>
        <taxon>Actinopterygii</taxon>
        <taxon>Neopterygii</taxon>
        <taxon>Teleostei</taxon>
        <taxon>Neoteleostei</taxon>
        <taxon>Acanthomorphata</taxon>
        <taxon>Ovalentaria</taxon>
        <taxon>Blenniimorphae</taxon>
        <taxon>Blenniiformes</taxon>
        <taxon>Gobiesocoidei</taxon>
        <taxon>Gobiesocidae</taxon>
        <taxon>Gobiesocinae</taxon>
        <taxon>Gouania</taxon>
    </lineage>
</organism>
<dbReference type="InterPro" id="IPR041386">
    <property type="entry name" value="XAF1_C"/>
</dbReference>
<reference evidence="6" key="1">
    <citation type="submission" date="2020-06" db="EMBL/GenBank/DDBJ databases">
        <authorList>
            <consortium name="Wellcome Sanger Institute Data Sharing"/>
        </authorList>
    </citation>
    <scope>NUCLEOTIDE SEQUENCE [LARGE SCALE GENOMIC DNA]</scope>
</reference>
<dbReference type="InterPro" id="IPR013083">
    <property type="entry name" value="Znf_RING/FYVE/PHD"/>
</dbReference>
<accession>A0A8C5HLC0</accession>
<dbReference type="GO" id="GO:0005739">
    <property type="term" value="C:mitochondrion"/>
    <property type="evidence" value="ECO:0007669"/>
    <property type="project" value="TreeGrafter"/>
</dbReference>
<dbReference type="Proteomes" id="UP000694680">
    <property type="component" value="Chromosome 13"/>
</dbReference>
<dbReference type="PANTHER" id="PTHR16295">
    <property type="entry name" value="TRAF-TYPE ZINC FINGER PROTEIN-RELATED"/>
    <property type="match status" value="1"/>
</dbReference>
<protein>
    <recommendedName>
        <fullName evidence="5">TRAF-type domain-containing protein</fullName>
    </recommendedName>
</protein>
<feature type="zinc finger region" description="TRAF-type" evidence="4">
    <location>
        <begin position="25"/>
        <end position="100"/>
    </location>
</feature>
<gene>
    <name evidence="6" type="primary">xaf1</name>
</gene>
<dbReference type="PANTHER" id="PTHR16295:SF17">
    <property type="entry name" value="XIAP-ASSOCIATED FACTOR 1"/>
    <property type="match status" value="1"/>
</dbReference>
<dbReference type="PROSITE" id="PS50145">
    <property type="entry name" value="ZF_TRAF"/>
    <property type="match status" value="1"/>
</dbReference>
<dbReference type="InterPro" id="IPR051986">
    <property type="entry name" value="Innate_Immune_Apopt_Reg"/>
</dbReference>
<evidence type="ECO:0000313" key="6">
    <source>
        <dbReference type="Ensembl" id="ENSGWIP00000045824.1"/>
    </source>
</evidence>
<evidence type="ECO:0000256" key="1">
    <source>
        <dbReference type="ARBA" id="ARBA00022723"/>
    </source>
</evidence>
<dbReference type="GO" id="GO:0008270">
    <property type="term" value="F:zinc ion binding"/>
    <property type="evidence" value="ECO:0007669"/>
    <property type="project" value="UniProtKB-KW"/>
</dbReference>
<evidence type="ECO:0000259" key="5">
    <source>
        <dbReference type="PROSITE" id="PS50145"/>
    </source>
</evidence>
<dbReference type="InterPro" id="IPR001293">
    <property type="entry name" value="Znf_TRAF"/>
</dbReference>
<dbReference type="Ensembl" id="ENSGWIT00000049618.1">
    <property type="protein sequence ID" value="ENSGWIP00000045824.1"/>
    <property type="gene ID" value="ENSGWIG00000022657.1"/>
</dbReference>
<keyword evidence="7" id="KW-1185">Reference proteome</keyword>
<evidence type="ECO:0000256" key="2">
    <source>
        <dbReference type="ARBA" id="ARBA00022771"/>
    </source>
</evidence>
<reference evidence="6" key="3">
    <citation type="submission" date="2025-09" db="UniProtKB">
        <authorList>
            <consortium name="Ensembl"/>
        </authorList>
    </citation>
    <scope>IDENTIFICATION</scope>
</reference>
<dbReference type="Pfam" id="PF18608">
    <property type="entry name" value="XAF1_C"/>
    <property type="match status" value="1"/>
</dbReference>
<reference evidence="6" key="2">
    <citation type="submission" date="2025-08" db="UniProtKB">
        <authorList>
            <consortium name="Ensembl"/>
        </authorList>
    </citation>
    <scope>IDENTIFICATION</scope>
</reference>
<evidence type="ECO:0000256" key="3">
    <source>
        <dbReference type="ARBA" id="ARBA00022833"/>
    </source>
</evidence>